<feature type="transmembrane region" description="Helical" evidence="1">
    <location>
        <begin position="371"/>
        <end position="389"/>
    </location>
</feature>
<name>A0A6G7J016_9FLAO</name>
<feature type="transmembrane region" description="Helical" evidence="1">
    <location>
        <begin position="182"/>
        <end position="207"/>
    </location>
</feature>
<dbReference type="RefSeq" id="WP_166247806.1">
    <property type="nucleotide sequence ID" value="NZ_CP049616.1"/>
</dbReference>
<protein>
    <recommendedName>
        <fullName evidence="4">DUF2029 domain-containing protein</fullName>
    </recommendedName>
</protein>
<feature type="transmembrane region" description="Helical" evidence="1">
    <location>
        <begin position="219"/>
        <end position="242"/>
    </location>
</feature>
<feature type="transmembrane region" description="Helical" evidence="1">
    <location>
        <begin position="307"/>
        <end position="327"/>
    </location>
</feature>
<keyword evidence="1" id="KW-0472">Membrane</keyword>
<feature type="transmembrane region" description="Helical" evidence="1">
    <location>
        <begin position="135"/>
        <end position="156"/>
    </location>
</feature>
<dbReference type="AlphaFoldDB" id="A0A6G7J016"/>
<sequence length="439" mass="51267">MSQIKNYTSKIYDGYKSLGKRFFQKYSFLVPYLISAAFSLLIFEIHMLSDVDSMLNEKNDVISNVFLASQINYHKEFGPFARRPLTTFLIETTANLSGITLGRAFIWVNFSLFFLAGTLLFRLSRELNSGYFKGLINIILFFLSFSVIFAFFPPVFSYDEPLQYCLVFAGLTSFLKRQWLGYVLWFTAAMIARENTVVLILGLLVFMRGSPFYHKNTSYLGRLYNFLCIGMPVLLYGVYLLFYMEINGLWANTYVELQDRFHCLKENFRDTQRSIETLVSIFLSLGVFTYFIYRSHLRNTRVNHKRFVQAFYLSCSANIIIVLVAAFSREARLFSLPLVFIWPIVGQYCYREISLLFSYRAYQICFSKIKFLAFLGVLTLLNYLISFKVYVPTPPSSDNYFNEYLFMSILVVYLHYLLKHFTEKATVNLSSKNIANRVK</sequence>
<feature type="transmembrane region" description="Helical" evidence="1">
    <location>
        <begin position="26"/>
        <end position="48"/>
    </location>
</feature>
<organism evidence="2 3">
    <name type="scientific">Flagellimonas oceani</name>
    <dbReference type="NCBI Taxonomy" id="2698672"/>
    <lineage>
        <taxon>Bacteria</taxon>
        <taxon>Pseudomonadati</taxon>
        <taxon>Bacteroidota</taxon>
        <taxon>Flavobacteriia</taxon>
        <taxon>Flavobacteriales</taxon>
        <taxon>Flavobacteriaceae</taxon>
        <taxon>Flagellimonas</taxon>
    </lineage>
</organism>
<evidence type="ECO:0000256" key="1">
    <source>
        <dbReference type="SAM" id="Phobius"/>
    </source>
</evidence>
<feature type="transmembrane region" description="Helical" evidence="1">
    <location>
        <begin position="277"/>
        <end position="295"/>
    </location>
</feature>
<evidence type="ECO:0000313" key="3">
    <source>
        <dbReference type="Proteomes" id="UP000502928"/>
    </source>
</evidence>
<dbReference type="Proteomes" id="UP000502928">
    <property type="component" value="Chromosome"/>
</dbReference>
<keyword evidence="1" id="KW-1133">Transmembrane helix</keyword>
<gene>
    <name evidence="2" type="ORF">GVT53_05480</name>
</gene>
<reference evidence="2 3" key="1">
    <citation type="submission" date="2020-02" db="EMBL/GenBank/DDBJ databases">
        <title>Complete genome of Muricauda sp. 501str8.</title>
        <authorList>
            <person name="Dong B."/>
            <person name="Zhu S."/>
            <person name="Yang J."/>
            <person name="Chen J."/>
        </authorList>
    </citation>
    <scope>NUCLEOTIDE SEQUENCE [LARGE SCALE GENOMIC DNA]</scope>
    <source>
        <strain evidence="2 3">501str8</strain>
    </source>
</reference>
<keyword evidence="3" id="KW-1185">Reference proteome</keyword>
<proteinExistence type="predicted"/>
<evidence type="ECO:0000313" key="2">
    <source>
        <dbReference type="EMBL" id="QII44145.1"/>
    </source>
</evidence>
<feature type="transmembrane region" description="Helical" evidence="1">
    <location>
        <begin position="401"/>
        <end position="418"/>
    </location>
</feature>
<feature type="transmembrane region" description="Helical" evidence="1">
    <location>
        <begin position="104"/>
        <end position="123"/>
    </location>
</feature>
<keyword evidence="1" id="KW-0812">Transmembrane</keyword>
<evidence type="ECO:0008006" key="4">
    <source>
        <dbReference type="Google" id="ProtNLM"/>
    </source>
</evidence>
<dbReference type="EMBL" id="CP049616">
    <property type="protein sequence ID" value="QII44145.1"/>
    <property type="molecule type" value="Genomic_DNA"/>
</dbReference>
<feature type="transmembrane region" description="Helical" evidence="1">
    <location>
        <begin position="333"/>
        <end position="350"/>
    </location>
</feature>
<accession>A0A6G7J016</accession>
<dbReference type="KEGG" id="mut:GVT53_05480"/>